<dbReference type="InterPro" id="IPR036217">
    <property type="entry name" value="MethylDNA_cys_MeTrfase_DNAb"/>
</dbReference>
<dbReference type="EMBL" id="CP117884">
    <property type="protein sequence ID" value="WDF82594.1"/>
    <property type="molecule type" value="Genomic_DNA"/>
</dbReference>
<dbReference type="RefSeq" id="WP_274260166.1">
    <property type="nucleotide sequence ID" value="NZ_CP117884.1"/>
</dbReference>
<dbReference type="SUPFAM" id="SSF46767">
    <property type="entry name" value="Methylated DNA-protein cysteine methyltransferase, C-terminal domain"/>
    <property type="match status" value="1"/>
</dbReference>
<evidence type="ECO:0000256" key="1">
    <source>
        <dbReference type="ARBA" id="ARBA00022763"/>
    </source>
</evidence>
<accession>A0ABY7WS18</accession>
<dbReference type="PANTHER" id="PTHR10815:SF13">
    <property type="entry name" value="METHYLATED-DNA--PROTEIN-CYSTEINE METHYLTRANSFERASE"/>
    <property type="match status" value="1"/>
</dbReference>
<name>A0ABY7WS18_9LACO</name>
<feature type="domain" description="Methylated-DNA-[protein]-cysteine S-methyltransferase DNA binding" evidence="2">
    <location>
        <begin position="84"/>
        <end position="163"/>
    </location>
</feature>
<dbReference type="Gene3D" id="1.10.10.10">
    <property type="entry name" value="Winged helix-like DNA-binding domain superfamily/Winged helix DNA-binding domain"/>
    <property type="match status" value="1"/>
</dbReference>
<gene>
    <name evidence="3" type="ORF">PQ472_11980</name>
</gene>
<proteinExistence type="predicted"/>
<dbReference type="Pfam" id="PF01035">
    <property type="entry name" value="DNA_binding_1"/>
    <property type="match status" value="1"/>
</dbReference>
<keyword evidence="4" id="KW-1185">Reference proteome</keyword>
<evidence type="ECO:0000313" key="4">
    <source>
        <dbReference type="Proteomes" id="UP001220377"/>
    </source>
</evidence>
<sequence length="171" mass="18892">MSYQYEFVDTNMGRFLLMSRADRLVYVGGPQSQLEDAREMLHLTDDAQFEANALAPGLVASFRTLLTGETTPMDPCLYAVHGTDFQQTVYEQLRAVPFGETRTYSQLAEAIGRPNSVRAVAHAVAQNPLLIVQPCHRIVPKAGGIGQYSGGRDLKRKLLDFEAGKCVDLPM</sequence>
<reference evidence="3 4" key="1">
    <citation type="submission" date="2023-02" db="EMBL/GenBank/DDBJ databases">
        <title>Genome sequence of Lacticaseibacillus sp. KACC 23028.</title>
        <authorList>
            <person name="Kim S."/>
            <person name="Heo J."/>
            <person name="Kwon S.-W."/>
        </authorList>
    </citation>
    <scope>NUCLEOTIDE SEQUENCE [LARGE SCALE GENOMIC DNA]</scope>
    <source>
        <strain evidence="3 4">KACC 23028</strain>
    </source>
</reference>
<keyword evidence="1" id="KW-0227">DNA damage</keyword>
<dbReference type="InterPro" id="IPR036388">
    <property type="entry name" value="WH-like_DNA-bd_sf"/>
</dbReference>
<evidence type="ECO:0000313" key="3">
    <source>
        <dbReference type="EMBL" id="WDF82594.1"/>
    </source>
</evidence>
<organism evidence="3 4">
    <name type="scientific">Lacticaseibacillus pabuli</name>
    <dbReference type="NCBI Taxonomy" id="3025672"/>
    <lineage>
        <taxon>Bacteria</taxon>
        <taxon>Bacillati</taxon>
        <taxon>Bacillota</taxon>
        <taxon>Bacilli</taxon>
        <taxon>Lactobacillales</taxon>
        <taxon>Lactobacillaceae</taxon>
        <taxon>Lacticaseibacillus</taxon>
    </lineage>
</organism>
<dbReference type="InterPro" id="IPR014048">
    <property type="entry name" value="MethylDNA_cys_MeTrfase_DNA-bd"/>
</dbReference>
<dbReference type="PANTHER" id="PTHR10815">
    <property type="entry name" value="METHYLATED-DNA--PROTEIN-CYSTEINE METHYLTRANSFERASE"/>
    <property type="match status" value="1"/>
</dbReference>
<protein>
    <submittedName>
        <fullName evidence="3">Methylated-DNA--[protein]-cysteine S-methyltransferase</fullName>
    </submittedName>
</protein>
<dbReference type="CDD" id="cd06445">
    <property type="entry name" value="ATase"/>
    <property type="match status" value="1"/>
</dbReference>
<dbReference type="Proteomes" id="UP001220377">
    <property type="component" value="Chromosome"/>
</dbReference>
<evidence type="ECO:0000259" key="2">
    <source>
        <dbReference type="Pfam" id="PF01035"/>
    </source>
</evidence>
<dbReference type="NCBIfam" id="TIGR00589">
    <property type="entry name" value="ogt"/>
    <property type="match status" value="1"/>
</dbReference>